<dbReference type="SFLD" id="SFLDG01060">
    <property type="entry name" value="BATS_domain_containing"/>
    <property type="match status" value="1"/>
</dbReference>
<comment type="cofactor">
    <cofactor evidence="14">
        <name>[2Fe-2S] cluster</name>
        <dbReference type="ChEBI" id="CHEBI:190135"/>
    </cofactor>
</comment>
<dbReference type="GO" id="GO:0046872">
    <property type="term" value="F:metal ion binding"/>
    <property type="evidence" value="ECO:0007669"/>
    <property type="project" value="UniProtKB-KW"/>
</dbReference>
<keyword evidence="13" id="KW-0411">Iron-sulfur</keyword>
<dbReference type="CDD" id="cd01335">
    <property type="entry name" value="Radical_SAM"/>
    <property type="match status" value="1"/>
</dbReference>
<dbReference type="InterPro" id="IPR024177">
    <property type="entry name" value="Biotin_synthase"/>
</dbReference>
<evidence type="ECO:0000256" key="10">
    <source>
        <dbReference type="ARBA" id="ARBA00022723"/>
    </source>
</evidence>
<keyword evidence="9" id="KW-0001">2Fe-2S</keyword>
<dbReference type="HAMAP" id="MF_01694">
    <property type="entry name" value="BioB"/>
    <property type="match status" value="1"/>
</dbReference>
<dbReference type="GO" id="GO:0004076">
    <property type="term" value="F:biotin synthase activity"/>
    <property type="evidence" value="ECO:0007669"/>
    <property type="project" value="UniProtKB-EC"/>
</dbReference>
<dbReference type="SMART" id="SM00729">
    <property type="entry name" value="Elp3"/>
    <property type="match status" value="1"/>
</dbReference>
<dbReference type="AlphaFoldDB" id="A0A645AQ91"/>
<dbReference type="InterPro" id="IPR013785">
    <property type="entry name" value="Aldolase_TIM"/>
</dbReference>
<evidence type="ECO:0000256" key="4">
    <source>
        <dbReference type="ARBA" id="ARBA00011738"/>
    </source>
</evidence>
<evidence type="ECO:0000256" key="2">
    <source>
        <dbReference type="ARBA" id="ARBA00004942"/>
    </source>
</evidence>
<comment type="similarity">
    <text evidence="3">Belongs to the radical SAM superfamily. Biotin synthase family.</text>
</comment>
<dbReference type="SUPFAM" id="SSF102114">
    <property type="entry name" value="Radical SAM enzymes"/>
    <property type="match status" value="1"/>
</dbReference>
<accession>A0A645AQ91</accession>
<dbReference type="SMART" id="SM00876">
    <property type="entry name" value="BATS"/>
    <property type="match status" value="1"/>
</dbReference>
<dbReference type="InterPro" id="IPR010722">
    <property type="entry name" value="BATS_dom"/>
</dbReference>
<keyword evidence="6" id="KW-0004">4Fe-4S</keyword>
<evidence type="ECO:0000256" key="1">
    <source>
        <dbReference type="ARBA" id="ARBA00001966"/>
    </source>
</evidence>
<evidence type="ECO:0000256" key="13">
    <source>
        <dbReference type="ARBA" id="ARBA00023014"/>
    </source>
</evidence>
<comment type="cofactor">
    <cofactor evidence="1">
        <name>[4Fe-4S] cluster</name>
        <dbReference type="ChEBI" id="CHEBI:49883"/>
    </cofactor>
</comment>
<keyword evidence="10" id="KW-0479">Metal-binding</keyword>
<dbReference type="GO" id="GO:0009102">
    <property type="term" value="P:biotin biosynthetic process"/>
    <property type="evidence" value="ECO:0007669"/>
    <property type="project" value="UniProtKB-UniPathway"/>
</dbReference>
<dbReference type="Pfam" id="PF06968">
    <property type="entry name" value="BATS"/>
    <property type="match status" value="1"/>
</dbReference>
<dbReference type="PANTHER" id="PTHR22976">
    <property type="entry name" value="BIOTIN SYNTHASE"/>
    <property type="match status" value="1"/>
</dbReference>
<dbReference type="InterPro" id="IPR002684">
    <property type="entry name" value="Biotin_synth/BioAB"/>
</dbReference>
<evidence type="ECO:0000256" key="11">
    <source>
        <dbReference type="ARBA" id="ARBA00022756"/>
    </source>
</evidence>
<dbReference type="FunFam" id="3.20.20.70:FF:000026">
    <property type="entry name" value="Biotin synthase"/>
    <property type="match status" value="1"/>
</dbReference>
<keyword evidence="7 16" id="KW-0808">Transferase</keyword>
<dbReference type="Pfam" id="PF04055">
    <property type="entry name" value="Radical_SAM"/>
    <property type="match status" value="1"/>
</dbReference>
<organism evidence="16">
    <name type="scientific">bioreactor metagenome</name>
    <dbReference type="NCBI Taxonomy" id="1076179"/>
    <lineage>
        <taxon>unclassified sequences</taxon>
        <taxon>metagenomes</taxon>
        <taxon>ecological metagenomes</taxon>
    </lineage>
</organism>
<evidence type="ECO:0000313" key="16">
    <source>
        <dbReference type="EMBL" id="MPM55227.1"/>
    </source>
</evidence>
<dbReference type="InterPro" id="IPR006638">
    <property type="entry name" value="Elp3/MiaA/NifB-like_rSAM"/>
</dbReference>
<keyword evidence="12" id="KW-0408">Iron</keyword>
<protein>
    <recommendedName>
        <fullName evidence="5">biotin synthase</fullName>
        <ecNumber evidence="5">2.8.1.6</ecNumber>
    </recommendedName>
</protein>
<dbReference type="InterPro" id="IPR058240">
    <property type="entry name" value="rSAM_sf"/>
</dbReference>
<evidence type="ECO:0000256" key="5">
    <source>
        <dbReference type="ARBA" id="ARBA00012236"/>
    </source>
</evidence>
<dbReference type="Gene3D" id="3.20.20.70">
    <property type="entry name" value="Aldolase class I"/>
    <property type="match status" value="1"/>
</dbReference>
<dbReference type="UniPathway" id="UPA00078">
    <property type="reaction ID" value="UER00162"/>
</dbReference>
<comment type="subunit">
    <text evidence="4">Homodimer.</text>
</comment>
<name>A0A645AQ91_9ZZZZ</name>
<evidence type="ECO:0000256" key="14">
    <source>
        <dbReference type="ARBA" id="ARBA00034078"/>
    </source>
</evidence>
<dbReference type="SFLD" id="SFLDG01278">
    <property type="entry name" value="biotin_synthase_like"/>
    <property type="match status" value="1"/>
</dbReference>
<evidence type="ECO:0000256" key="9">
    <source>
        <dbReference type="ARBA" id="ARBA00022714"/>
    </source>
</evidence>
<dbReference type="SFLD" id="SFLDS00029">
    <property type="entry name" value="Radical_SAM"/>
    <property type="match status" value="1"/>
</dbReference>
<evidence type="ECO:0000256" key="8">
    <source>
        <dbReference type="ARBA" id="ARBA00022691"/>
    </source>
</evidence>
<evidence type="ECO:0000259" key="15">
    <source>
        <dbReference type="PROSITE" id="PS51918"/>
    </source>
</evidence>
<evidence type="ECO:0000256" key="7">
    <source>
        <dbReference type="ARBA" id="ARBA00022679"/>
    </source>
</evidence>
<dbReference type="GO" id="GO:0051537">
    <property type="term" value="F:2 iron, 2 sulfur cluster binding"/>
    <property type="evidence" value="ECO:0007669"/>
    <property type="project" value="UniProtKB-KW"/>
</dbReference>
<evidence type="ECO:0000256" key="3">
    <source>
        <dbReference type="ARBA" id="ARBA00010765"/>
    </source>
</evidence>
<dbReference type="EMBL" id="VSSQ01015175">
    <property type="protein sequence ID" value="MPM55227.1"/>
    <property type="molecule type" value="Genomic_DNA"/>
</dbReference>
<dbReference type="PIRSF" id="PIRSF001619">
    <property type="entry name" value="Biotin_synth"/>
    <property type="match status" value="1"/>
</dbReference>
<evidence type="ECO:0000256" key="12">
    <source>
        <dbReference type="ARBA" id="ARBA00023004"/>
    </source>
</evidence>
<comment type="caution">
    <text evidence="16">The sequence shown here is derived from an EMBL/GenBank/DDBJ whole genome shotgun (WGS) entry which is preliminary data.</text>
</comment>
<reference evidence="16" key="1">
    <citation type="submission" date="2019-08" db="EMBL/GenBank/DDBJ databases">
        <authorList>
            <person name="Kucharzyk K."/>
            <person name="Murdoch R.W."/>
            <person name="Higgins S."/>
            <person name="Loffler F."/>
        </authorList>
    </citation>
    <scope>NUCLEOTIDE SEQUENCE</scope>
</reference>
<dbReference type="PANTHER" id="PTHR22976:SF2">
    <property type="entry name" value="BIOTIN SYNTHASE, MITOCHONDRIAL"/>
    <property type="match status" value="1"/>
</dbReference>
<proteinExistence type="inferred from homology"/>
<comment type="pathway">
    <text evidence="2">Cofactor biosynthesis; biotin biosynthesis; biotin from 7,8-diaminononanoate: step 2/2.</text>
</comment>
<sequence length="320" mass="35723">MLKNISKKILNKELINKHIALNLLQYDTEDLCKEANKIRKHFCGNEFDLCTIVNGKSGRCSEDCKFCAQSSHYKSEVENYKLLDTNSINKEAIYNYEKNVGRYSVVTSGKKLSLKEVDSLCDTYIEIRKSCKIKLCASGGLLTYEELCKLKEAGVTRYHNNLESSRRFFSQICTTHTYDEKIETIKAAKKAGLTVCSGGIMGLGENMEDRIDLAFTLRDLGITSVPINILNPIKGTPLENNKVLTLDEVRKIVAIYRFILPDAQLRLAGGRGLLQDKGLSVFSSGANAAITGDMLTTSGITIDEDMKIIEKLGYEVKCNE</sequence>
<dbReference type="GO" id="GO:0051539">
    <property type="term" value="F:4 iron, 4 sulfur cluster binding"/>
    <property type="evidence" value="ECO:0007669"/>
    <property type="project" value="UniProtKB-KW"/>
</dbReference>
<keyword evidence="8" id="KW-0949">S-adenosyl-L-methionine</keyword>
<gene>
    <name evidence="16" type="primary">bioB_25</name>
    <name evidence="16" type="ORF">SDC9_102020</name>
</gene>
<keyword evidence="11" id="KW-0093">Biotin biosynthesis</keyword>
<dbReference type="InterPro" id="IPR007197">
    <property type="entry name" value="rSAM"/>
</dbReference>
<dbReference type="NCBIfam" id="TIGR00433">
    <property type="entry name" value="bioB"/>
    <property type="match status" value="1"/>
</dbReference>
<dbReference type="EC" id="2.8.1.6" evidence="5"/>
<dbReference type="PROSITE" id="PS51918">
    <property type="entry name" value="RADICAL_SAM"/>
    <property type="match status" value="1"/>
</dbReference>
<evidence type="ECO:0000256" key="6">
    <source>
        <dbReference type="ARBA" id="ARBA00022485"/>
    </source>
</evidence>
<feature type="domain" description="Radical SAM core" evidence="15">
    <location>
        <begin position="42"/>
        <end position="271"/>
    </location>
</feature>